<evidence type="ECO:0000256" key="6">
    <source>
        <dbReference type="ARBA" id="ARBA00023002"/>
    </source>
</evidence>
<keyword evidence="2" id="KW-0285">Flavoprotein</keyword>
<dbReference type="Gene3D" id="3.20.20.70">
    <property type="entry name" value="Aldolase class I"/>
    <property type="match status" value="1"/>
</dbReference>
<organism evidence="15 16">
    <name type="scientific">Trichuris muris</name>
    <name type="common">Mouse whipworm</name>
    <dbReference type="NCBI Taxonomy" id="70415"/>
    <lineage>
        <taxon>Eukaryota</taxon>
        <taxon>Metazoa</taxon>
        <taxon>Ecdysozoa</taxon>
        <taxon>Nematoda</taxon>
        <taxon>Enoplea</taxon>
        <taxon>Dorylaimia</taxon>
        <taxon>Trichinellida</taxon>
        <taxon>Trichuridae</taxon>
        <taxon>Trichuris</taxon>
    </lineage>
</organism>
<evidence type="ECO:0000256" key="10">
    <source>
        <dbReference type="ARBA" id="ARBA00047287"/>
    </source>
</evidence>
<keyword evidence="5" id="KW-0521">NADP</keyword>
<evidence type="ECO:0000256" key="12">
    <source>
        <dbReference type="ARBA" id="ARBA00048934"/>
    </source>
</evidence>
<dbReference type="InterPro" id="IPR018517">
    <property type="entry name" value="tRNA_hU_synthase_CS"/>
</dbReference>
<dbReference type="EC" id="1.3.1.88" evidence="9"/>
<keyword evidence="4" id="KW-0819">tRNA processing</keyword>
<accession>A0A5S6Q839</accession>
<dbReference type="CDD" id="cd02801">
    <property type="entry name" value="DUS_like_FMN"/>
    <property type="match status" value="1"/>
</dbReference>
<comment type="cofactor">
    <cofactor evidence="1">
        <name>FMN</name>
        <dbReference type="ChEBI" id="CHEBI:58210"/>
    </cofactor>
</comment>
<evidence type="ECO:0000256" key="5">
    <source>
        <dbReference type="ARBA" id="ARBA00022857"/>
    </source>
</evidence>
<evidence type="ECO:0000256" key="8">
    <source>
        <dbReference type="ARBA" id="ARBA00038313"/>
    </source>
</evidence>
<comment type="catalytic activity">
    <reaction evidence="10">
        <text>5,6-dihydrouridine(17) in tRNA + NAD(+) = uridine(17) in tRNA + NADH + H(+)</text>
        <dbReference type="Rhea" id="RHEA:53372"/>
        <dbReference type="Rhea" id="RHEA-COMP:13541"/>
        <dbReference type="Rhea" id="RHEA-COMP:13542"/>
        <dbReference type="ChEBI" id="CHEBI:15378"/>
        <dbReference type="ChEBI" id="CHEBI:57540"/>
        <dbReference type="ChEBI" id="CHEBI:57945"/>
        <dbReference type="ChEBI" id="CHEBI:65315"/>
        <dbReference type="ChEBI" id="CHEBI:74443"/>
        <dbReference type="EC" id="1.3.1.88"/>
    </reaction>
    <physiologicalReaction direction="right-to-left" evidence="10">
        <dbReference type="Rhea" id="RHEA:53374"/>
    </physiologicalReaction>
</comment>
<dbReference type="PROSITE" id="PS01136">
    <property type="entry name" value="UPF0034"/>
    <property type="match status" value="1"/>
</dbReference>
<comment type="catalytic activity">
    <reaction evidence="12">
        <text>5,6-dihydrouridine(16) in tRNA + NAD(+) = uridine(16) in tRNA + NADH + H(+)</text>
        <dbReference type="Rhea" id="RHEA:53380"/>
        <dbReference type="Rhea" id="RHEA-COMP:13543"/>
        <dbReference type="Rhea" id="RHEA-COMP:13544"/>
        <dbReference type="ChEBI" id="CHEBI:15378"/>
        <dbReference type="ChEBI" id="CHEBI:57540"/>
        <dbReference type="ChEBI" id="CHEBI:57945"/>
        <dbReference type="ChEBI" id="CHEBI:65315"/>
        <dbReference type="ChEBI" id="CHEBI:74443"/>
        <dbReference type="EC" id="1.3.1.88"/>
    </reaction>
    <physiologicalReaction direction="right-to-left" evidence="12">
        <dbReference type="Rhea" id="RHEA:53382"/>
    </physiologicalReaction>
</comment>
<dbReference type="Pfam" id="PF01207">
    <property type="entry name" value="Dus"/>
    <property type="match status" value="1"/>
</dbReference>
<dbReference type="WBParaSite" id="TMUE_1000003112.1">
    <property type="protein sequence ID" value="TMUE_1000003112.1"/>
    <property type="gene ID" value="WBGene00291360"/>
</dbReference>
<comment type="catalytic activity">
    <reaction evidence="13">
        <text>5,6-dihydrouridine(17) in tRNA + NADP(+) = uridine(17) in tRNA + NADPH + H(+)</text>
        <dbReference type="Rhea" id="RHEA:53368"/>
        <dbReference type="Rhea" id="RHEA-COMP:13541"/>
        <dbReference type="Rhea" id="RHEA-COMP:13542"/>
        <dbReference type="ChEBI" id="CHEBI:15378"/>
        <dbReference type="ChEBI" id="CHEBI:57783"/>
        <dbReference type="ChEBI" id="CHEBI:58349"/>
        <dbReference type="ChEBI" id="CHEBI:65315"/>
        <dbReference type="ChEBI" id="CHEBI:74443"/>
        <dbReference type="EC" id="1.3.1.88"/>
    </reaction>
    <physiologicalReaction direction="right-to-left" evidence="13">
        <dbReference type="Rhea" id="RHEA:53370"/>
    </physiologicalReaction>
</comment>
<keyword evidence="15" id="KW-1185">Reference proteome</keyword>
<evidence type="ECO:0000256" key="7">
    <source>
        <dbReference type="ARBA" id="ARBA00023027"/>
    </source>
</evidence>
<evidence type="ECO:0000256" key="3">
    <source>
        <dbReference type="ARBA" id="ARBA00022643"/>
    </source>
</evidence>
<dbReference type="GO" id="GO:0017150">
    <property type="term" value="F:tRNA dihydrouridine synthase activity"/>
    <property type="evidence" value="ECO:0007669"/>
    <property type="project" value="InterPro"/>
</dbReference>
<dbReference type="InterPro" id="IPR035587">
    <property type="entry name" value="DUS-like_FMN-bd"/>
</dbReference>
<reference evidence="16" key="1">
    <citation type="submission" date="2019-12" db="UniProtKB">
        <authorList>
            <consortium name="WormBaseParasite"/>
        </authorList>
    </citation>
    <scope>IDENTIFICATION</scope>
</reference>
<keyword evidence="6" id="KW-0560">Oxidoreductase</keyword>
<evidence type="ECO:0000256" key="13">
    <source>
        <dbReference type="ARBA" id="ARBA00049467"/>
    </source>
</evidence>
<dbReference type="GO" id="GO:0050660">
    <property type="term" value="F:flavin adenine dinucleotide binding"/>
    <property type="evidence" value="ECO:0007669"/>
    <property type="project" value="InterPro"/>
</dbReference>
<keyword evidence="7" id="KW-0520">NAD</keyword>
<dbReference type="STRING" id="70415.A0A5S6Q839"/>
<name>A0A5S6Q839_TRIMR</name>
<dbReference type="SUPFAM" id="SSF51395">
    <property type="entry name" value="FMN-linked oxidoreductases"/>
    <property type="match status" value="1"/>
</dbReference>
<protein>
    <recommendedName>
        <fullName evidence="9">tRNA-dihydrouridine(16/17) synthase [NAD(P)(+)]</fullName>
        <ecNumber evidence="9">1.3.1.88</ecNumber>
    </recommendedName>
</protein>
<evidence type="ECO:0000256" key="11">
    <source>
        <dbReference type="ARBA" id="ARBA00047652"/>
    </source>
</evidence>
<sequence length="431" mass="48002">MARQGSLALYDRLGKPKFVVAPMVNQSELPWRMLCRRHGADLCYSPMLHAGLFAKESSYRADNLVTCPEDRPLIVQFCANDPEVLLQASQLALPFCDAVDINLGCPQAIAKKGHYGAFLQDDWVLIGTMVKRLKSLSIPVTCKVRVFDDLSRTVAYAQMLEKSGCELLTVHGRTREQKGSNTGLASWEKIAAVKESVRIPVFANGNILHFADVRRCLDTTGADGVMSAEGNLCNPYLFENRVRPVWEPALEYLDVVRSYSCSVSSVRGHLFKLCHKSIYADATLRYGLGDAQTWSEFRAVISEFQERFEALAAETTTTFAPDGSLSLPHWYCQPDLHCHAERDAQKAEAKEELALLRIAKKADIQKYATLNGVSLLKAKRMLRKQAGQERKSRSAKPCLCGNSSLANCARQMCAPCCRLFKADRIPCFGHD</sequence>
<evidence type="ECO:0000259" key="14">
    <source>
        <dbReference type="Pfam" id="PF01207"/>
    </source>
</evidence>
<dbReference type="PANTHER" id="PTHR11082">
    <property type="entry name" value="TRNA-DIHYDROURIDINE SYNTHASE"/>
    <property type="match status" value="1"/>
</dbReference>
<comment type="similarity">
    <text evidence="8">Belongs to the Dus family. Dus1 subfamily.</text>
</comment>
<comment type="catalytic activity">
    <reaction evidence="11">
        <text>5,6-dihydrouridine(16) in tRNA + NADP(+) = uridine(16) in tRNA + NADPH + H(+)</text>
        <dbReference type="Rhea" id="RHEA:53376"/>
        <dbReference type="Rhea" id="RHEA-COMP:13543"/>
        <dbReference type="Rhea" id="RHEA-COMP:13544"/>
        <dbReference type="ChEBI" id="CHEBI:15378"/>
        <dbReference type="ChEBI" id="CHEBI:57783"/>
        <dbReference type="ChEBI" id="CHEBI:58349"/>
        <dbReference type="ChEBI" id="CHEBI:65315"/>
        <dbReference type="ChEBI" id="CHEBI:74443"/>
        <dbReference type="EC" id="1.3.1.88"/>
    </reaction>
    <physiologicalReaction direction="right-to-left" evidence="11">
        <dbReference type="Rhea" id="RHEA:53378"/>
    </physiologicalReaction>
</comment>
<dbReference type="InterPro" id="IPR013785">
    <property type="entry name" value="Aldolase_TIM"/>
</dbReference>
<dbReference type="PANTHER" id="PTHR11082:SF5">
    <property type="entry name" value="TRNA-DIHYDROURIDINE(16_17) SYNTHASE [NAD(P)(+)]-LIKE"/>
    <property type="match status" value="1"/>
</dbReference>
<dbReference type="Proteomes" id="UP000046395">
    <property type="component" value="Unassembled WGS sequence"/>
</dbReference>
<proteinExistence type="inferred from homology"/>
<evidence type="ECO:0000256" key="2">
    <source>
        <dbReference type="ARBA" id="ARBA00022630"/>
    </source>
</evidence>
<evidence type="ECO:0000313" key="16">
    <source>
        <dbReference type="WBParaSite" id="TMUE_1000003112.1"/>
    </source>
</evidence>
<evidence type="ECO:0000256" key="1">
    <source>
        <dbReference type="ARBA" id="ARBA00001917"/>
    </source>
</evidence>
<dbReference type="AlphaFoldDB" id="A0A5S6Q839"/>
<evidence type="ECO:0000256" key="4">
    <source>
        <dbReference type="ARBA" id="ARBA00022694"/>
    </source>
</evidence>
<evidence type="ECO:0000313" key="15">
    <source>
        <dbReference type="Proteomes" id="UP000046395"/>
    </source>
</evidence>
<evidence type="ECO:0000256" key="9">
    <source>
        <dbReference type="ARBA" id="ARBA00038890"/>
    </source>
</evidence>
<keyword evidence="3" id="KW-0288">FMN</keyword>
<feature type="domain" description="DUS-like FMN-binding" evidence="14">
    <location>
        <begin position="20"/>
        <end position="243"/>
    </location>
</feature>